<dbReference type="InterPro" id="IPR004365">
    <property type="entry name" value="NA-bd_OB_tRNA"/>
</dbReference>
<dbReference type="SUPFAM" id="SSF50249">
    <property type="entry name" value="Nucleic acid-binding proteins"/>
    <property type="match status" value="1"/>
</dbReference>
<dbReference type="PROSITE" id="PS50862">
    <property type="entry name" value="AA_TRNA_LIGASE_II"/>
    <property type="match status" value="1"/>
</dbReference>
<dbReference type="Gene3D" id="3.30.930.10">
    <property type="entry name" value="Bira Bifunctional Protein, Domain 2"/>
    <property type="match status" value="1"/>
</dbReference>
<protein>
    <recommendedName>
        <fullName evidence="7">Asparagine--tRNA ligase</fullName>
        <ecNumber evidence="7">6.1.1.22</ecNumber>
    </recommendedName>
    <alternativeName>
        <fullName evidence="7">Asparaginyl-tRNA synthetase</fullName>
        <shortName evidence="7">AsnRS</shortName>
    </alternativeName>
</protein>
<keyword evidence="4 7" id="KW-0067">ATP-binding</keyword>
<dbReference type="InterPro" id="IPR006195">
    <property type="entry name" value="aa-tRNA-synth_II"/>
</dbReference>
<dbReference type="EMBL" id="LJNI01000116">
    <property type="protein sequence ID" value="KPJ71895.1"/>
    <property type="molecule type" value="Genomic_DNA"/>
</dbReference>
<name>A0A0S7YAS2_UNCT6</name>
<evidence type="ECO:0000259" key="8">
    <source>
        <dbReference type="PROSITE" id="PS50862"/>
    </source>
</evidence>
<dbReference type="CDD" id="cd00776">
    <property type="entry name" value="AsxRS_core"/>
    <property type="match status" value="1"/>
</dbReference>
<sequence>MHIAIENIAHYEGKEVTIKGWLYNKRSSGKVHFLLIRDGTGIIQSVVSRDEIDDKIFEIADTITQESSLIITGLVRKDTRAAGGHELVIKTLQVIQMTQDYPITPKEHSIEFLLPLRHLWLRSKKQVAIMRIRHEIIKACRDFFDDRGFINADTPILTPASVEGTTTLFPVDYYGDTVYLTQSGQLYNEATAAALAKVYCFGPTFRAEKSKTRRHLTEFWMLEPEVAYLELDGIIDLAEDMTVYIIEQVLKRKKEELKILERDITKLEGIKKPFPRITYKKAVEIVRKKNRAFKHGDDFGAPHETIISESFDKPVFVHHYPAHIKAFYMKRDPKDDSLSLSVDMIGPEGYGELIGGGQREDDYDTLLKRIKEHNLAEEPYKWYLDLRKFGTFPHGGFGLGLERTIAWICKISHVRETISFPRTLGRIYP</sequence>
<dbReference type="Proteomes" id="UP000051012">
    <property type="component" value="Unassembled WGS sequence"/>
</dbReference>
<evidence type="ECO:0000256" key="3">
    <source>
        <dbReference type="ARBA" id="ARBA00022741"/>
    </source>
</evidence>
<evidence type="ECO:0000256" key="1">
    <source>
        <dbReference type="ARBA" id="ARBA00008226"/>
    </source>
</evidence>
<dbReference type="InterPro" id="IPR004522">
    <property type="entry name" value="Asn-tRNA-ligase"/>
</dbReference>
<dbReference type="GO" id="GO:0006421">
    <property type="term" value="P:asparaginyl-tRNA aminoacylation"/>
    <property type="evidence" value="ECO:0007669"/>
    <property type="project" value="UniProtKB-UniRule"/>
</dbReference>
<dbReference type="NCBIfam" id="NF003037">
    <property type="entry name" value="PRK03932.1"/>
    <property type="match status" value="1"/>
</dbReference>
<dbReference type="AlphaFoldDB" id="A0A0S7YAS2"/>
<gene>
    <name evidence="7" type="primary">asnS</name>
    <name evidence="9" type="ORF">AMJ52_08225</name>
</gene>
<dbReference type="Gene3D" id="2.40.50.140">
    <property type="entry name" value="Nucleic acid-binding proteins"/>
    <property type="match status" value="1"/>
</dbReference>
<reference evidence="9 10" key="1">
    <citation type="journal article" date="2015" name="Microbiome">
        <title>Genomic resolution of linkages in carbon, nitrogen, and sulfur cycling among widespread estuary sediment bacteria.</title>
        <authorList>
            <person name="Baker B.J."/>
            <person name="Lazar C.S."/>
            <person name="Teske A.P."/>
            <person name="Dick G.J."/>
        </authorList>
    </citation>
    <scope>NUCLEOTIDE SEQUENCE [LARGE SCALE GENOMIC DNA]</scope>
    <source>
        <strain evidence="9">DG_78</strain>
    </source>
</reference>
<dbReference type="Pfam" id="PF00152">
    <property type="entry name" value="tRNA-synt_2"/>
    <property type="match status" value="1"/>
</dbReference>
<keyword evidence="3 7" id="KW-0547">Nucleotide-binding</keyword>
<evidence type="ECO:0000256" key="6">
    <source>
        <dbReference type="ARBA" id="ARBA00023146"/>
    </source>
</evidence>
<proteinExistence type="inferred from homology"/>
<dbReference type="PANTHER" id="PTHR22594">
    <property type="entry name" value="ASPARTYL/LYSYL-TRNA SYNTHETASE"/>
    <property type="match status" value="1"/>
</dbReference>
<comment type="subcellular location">
    <subcellularLocation>
        <location evidence="7">Cytoplasm</location>
    </subcellularLocation>
</comment>
<evidence type="ECO:0000256" key="2">
    <source>
        <dbReference type="ARBA" id="ARBA00022598"/>
    </source>
</evidence>
<dbReference type="EC" id="6.1.1.22" evidence="7"/>
<dbReference type="PATRIC" id="fig|1703772.3.peg.523"/>
<dbReference type="GO" id="GO:0005524">
    <property type="term" value="F:ATP binding"/>
    <property type="evidence" value="ECO:0007669"/>
    <property type="project" value="UniProtKB-UniRule"/>
</dbReference>
<evidence type="ECO:0000256" key="4">
    <source>
        <dbReference type="ARBA" id="ARBA00022840"/>
    </source>
</evidence>
<evidence type="ECO:0000313" key="10">
    <source>
        <dbReference type="Proteomes" id="UP000051012"/>
    </source>
</evidence>
<comment type="caution">
    <text evidence="9">The sequence shown here is derived from an EMBL/GenBank/DDBJ whole genome shotgun (WGS) entry which is preliminary data.</text>
</comment>
<keyword evidence="6 7" id="KW-0030">Aminoacyl-tRNA synthetase</keyword>
<accession>A0A0S7YAS2</accession>
<dbReference type="GO" id="GO:0005737">
    <property type="term" value="C:cytoplasm"/>
    <property type="evidence" value="ECO:0007669"/>
    <property type="project" value="UniProtKB-SubCell"/>
</dbReference>
<comment type="similarity">
    <text evidence="1 7">Belongs to the class-II aminoacyl-tRNA synthetase family.</text>
</comment>
<keyword evidence="7" id="KW-0963">Cytoplasm</keyword>
<comment type="subunit">
    <text evidence="7">Homodimer.</text>
</comment>
<dbReference type="InterPro" id="IPR012340">
    <property type="entry name" value="NA-bd_OB-fold"/>
</dbReference>
<dbReference type="PANTHER" id="PTHR22594:SF34">
    <property type="entry name" value="ASPARAGINE--TRNA LIGASE, MITOCHONDRIAL-RELATED"/>
    <property type="match status" value="1"/>
</dbReference>
<dbReference type="SUPFAM" id="SSF55681">
    <property type="entry name" value="Class II aaRS and biotin synthetases"/>
    <property type="match status" value="1"/>
</dbReference>
<dbReference type="HAMAP" id="MF_00534">
    <property type="entry name" value="Asn_tRNA_synth"/>
    <property type="match status" value="1"/>
</dbReference>
<organism evidence="9 10">
    <name type="scientific">candidate division TA06 bacterium DG_78</name>
    <dbReference type="NCBI Taxonomy" id="1703772"/>
    <lineage>
        <taxon>Bacteria</taxon>
        <taxon>Bacteria division TA06</taxon>
    </lineage>
</organism>
<dbReference type="GO" id="GO:0003676">
    <property type="term" value="F:nucleic acid binding"/>
    <property type="evidence" value="ECO:0007669"/>
    <property type="project" value="InterPro"/>
</dbReference>
<evidence type="ECO:0000256" key="5">
    <source>
        <dbReference type="ARBA" id="ARBA00022917"/>
    </source>
</evidence>
<comment type="catalytic activity">
    <reaction evidence="7">
        <text>tRNA(Asn) + L-asparagine + ATP = L-asparaginyl-tRNA(Asn) + AMP + diphosphate + H(+)</text>
        <dbReference type="Rhea" id="RHEA:11180"/>
        <dbReference type="Rhea" id="RHEA-COMP:9659"/>
        <dbReference type="Rhea" id="RHEA-COMP:9674"/>
        <dbReference type="ChEBI" id="CHEBI:15378"/>
        <dbReference type="ChEBI" id="CHEBI:30616"/>
        <dbReference type="ChEBI" id="CHEBI:33019"/>
        <dbReference type="ChEBI" id="CHEBI:58048"/>
        <dbReference type="ChEBI" id="CHEBI:78442"/>
        <dbReference type="ChEBI" id="CHEBI:78515"/>
        <dbReference type="ChEBI" id="CHEBI:456215"/>
        <dbReference type="EC" id="6.1.1.22"/>
    </reaction>
</comment>
<dbReference type="InterPro" id="IPR002312">
    <property type="entry name" value="Asp/Asn-tRNA-synth_IIb"/>
</dbReference>
<dbReference type="InterPro" id="IPR045864">
    <property type="entry name" value="aa-tRNA-synth_II/BPL/LPL"/>
</dbReference>
<evidence type="ECO:0000313" key="9">
    <source>
        <dbReference type="EMBL" id="KPJ71895.1"/>
    </source>
</evidence>
<keyword evidence="2 7" id="KW-0436">Ligase</keyword>
<dbReference type="NCBIfam" id="TIGR00457">
    <property type="entry name" value="asnS"/>
    <property type="match status" value="1"/>
</dbReference>
<dbReference type="InterPro" id="IPR004364">
    <property type="entry name" value="Aa-tRNA-synt_II"/>
</dbReference>
<dbReference type="Pfam" id="PF01336">
    <property type="entry name" value="tRNA_anti-codon"/>
    <property type="match status" value="1"/>
</dbReference>
<dbReference type="PRINTS" id="PR01042">
    <property type="entry name" value="TRNASYNTHASP"/>
</dbReference>
<dbReference type="GO" id="GO:0004816">
    <property type="term" value="F:asparagine-tRNA ligase activity"/>
    <property type="evidence" value="ECO:0007669"/>
    <property type="project" value="UniProtKB-UniRule"/>
</dbReference>
<dbReference type="NCBIfam" id="NF003483">
    <property type="entry name" value="PRK05159.1"/>
    <property type="match status" value="1"/>
</dbReference>
<keyword evidence="5 7" id="KW-0648">Protein biosynthesis</keyword>
<feature type="domain" description="Aminoacyl-transfer RNA synthetases class-II family profile" evidence="8">
    <location>
        <begin position="130"/>
        <end position="429"/>
    </location>
</feature>
<evidence type="ECO:0000256" key="7">
    <source>
        <dbReference type="HAMAP-Rule" id="MF_00534"/>
    </source>
</evidence>